<name>A0A2T6BST2_9BACL</name>
<dbReference type="GO" id="GO:0005737">
    <property type="term" value="C:cytoplasm"/>
    <property type="evidence" value="ECO:0007669"/>
    <property type="project" value="TreeGrafter"/>
</dbReference>
<keyword evidence="4" id="KW-1185">Reference proteome</keyword>
<feature type="domain" description="ATP-grasp" evidence="2">
    <location>
        <begin position="16"/>
        <end position="246"/>
    </location>
</feature>
<proteinExistence type="predicted"/>
<dbReference type="OrthoDB" id="7869153at2"/>
<dbReference type="GO" id="GO:0005524">
    <property type="term" value="F:ATP binding"/>
    <property type="evidence" value="ECO:0007669"/>
    <property type="project" value="UniProtKB-UniRule"/>
</dbReference>
<accession>A0A2T6BST2</accession>
<dbReference type="AlphaFoldDB" id="A0A2T6BST2"/>
<gene>
    <name evidence="3" type="ORF">C8P63_11341</name>
</gene>
<keyword evidence="1" id="KW-0067">ATP-binding</keyword>
<dbReference type="Proteomes" id="UP000244240">
    <property type="component" value="Unassembled WGS sequence"/>
</dbReference>
<evidence type="ECO:0000313" key="4">
    <source>
        <dbReference type="Proteomes" id="UP000244240"/>
    </source>
</evidence>
<dbReference type="PANTHER" id="PTHR21621:SF0">
    <property type="entry name" value="BETA-CITRYLGLUTAMATE SYNTHASE B-RELATED"/>
    <property type="match status" value="1"/>
</dbReference>
<dbReference type="InterPro" id="IPR011761">
    <property type="entry name" value="ATP-grasp"/>
</dbReference>
<dbReference type="GO" id="GO:0016879">
    <property type="term" value="F:ligase activity, forming carbon-nitrogen bonds"/>
    <property type="evidence" value="ECO:0007669"/>
    <property type="project" value="TreeGrafter"/>
</dbReference>
<organism evidence="3 4">
    <name type="scientific">Melghirimyces profundicolus</name>
    <dbReference type="NCBI Taxonomy" id="1242148"/>
    <lineage>
        <taxon>Bacteria</taxon>
        <taxon>Bacillati</taxon>
        <taxon>Bacillota</taxon>
        <taxon>Bacilli</taxon>
        <taxon>Bacillales</taxon>
        <taxon>Thermoactinomycetaceae</taxon>
        <taxon>Melghirimyces</taxon>
    </lineage>
</organism>
<evidence type="ECO:0000256" key="1">
    <source>
        <dbReference type="PROSITE-ProRule" id="PRU00409"/>
    </source>
</evidence>
<dbReference type="Pfam" id="PF14398">
    <property type="entry name" value="ATPgrasp_YheCD"/>
    <property type="match status" value="1"/>
</dbReference>
<sequence>MWVSRMERDTKWTRYLLLVGNEGIKDALPHTVPYSTKAFRSFLEKYGEVIVKREVGCRGYGMMKVTKKGEEQYILHYNRKRRTFGDLRLLIRQMEKRMQGRKYLVQEYIDLASVDGRPFDLRVMVQRKAGEPWRVTGSYAKLAQKGWFNTNLATGGIVLPTRKALLLAGLKEKAPEVILDEIEGLAIKIAKQLDEKFKRQTIWGMDMGLDKTGKVYLIEMNRAPGIKGFRKLNNPRVYTRIQSIIRHNRRKRKSA</sequence>
<dbReference type="SUPFAM" id="SSF56059">
    <property type="entry name" value="Glutathione synthetase ATP-binding domain-like"/>
    <property type="match status" value="1"/>
</dbReference>
<comment type="caution">
    <text evidence="3">The sequence shown here is derived from an EMBL/GenBank/DDBJ whole genome shotgun (WGS) entry which is preliminary data.</text>
</comment>
<reference evidence="3 4" key="1">
    <citation type="submission" date="2018-04" db="EMBL/GenBank/DDBJ databases">
        <title>Genomic Encyclopedia of Archaeal and Bacterial Type Strains, Phase II (KMG-II): from individual species to whole genera.</title>
        <authorList>
            <person name="Goeker M."/>
        </authorList>
    </citation>
    <scope>NUCLEOTIDE SEQUENCE [LARGE SCALE GENOMIC DNA]</scope>
    <source>
        <strain evidence="3 4">DSM 45787</strain>
    </source>
</reference>
<evidence type="ECO:0000259" key="2">
    <source>
        <dbReference type="PROSITE" id="PS50975"/>
    </source>
</evidence>
<dbReference type="GO" id="GO:0046872">
    <property type="term" value="F:metal ion binding"/>
    <property type="evidence" value="ECO:0007669"/>
    <property type="project" value="InterPro"/>
</dbReference>
<dbReference type="PANTHER" id="PTHR21621">
    <property type="entry name" value="RIBOSOMAL PROTEIN S6 MODIFICATION PROTEIN"/>
    <property type="match status" value="1"/>
</dbReference>
<dbReference type="PROSITE" id="PS50975">
    <property type="entry name" value="ATP_GRASP"/>
    <property type="match status" value="1"/>
</dbReference>
<dbReference type="EMBL" id="QBKR01000013">
    <property type="protein sequence ID" value="PTX59096.1"/>
    <property type="molecule type" value="Genomic_DNA"/>
</dbReference>
<keyword evidence="1" id="KW-0547">Nucleotide-binding</keyword>
<dbReference type="InterPro" id="IPR026838">
    <property type="entry name" value="YheC/D"/>
</dbReference>
<protein>
    <submittedName>
        <fullName evidence="3">YheC/D-like protein</fullName>
    </submittedName>
</protein>
<dbReference type="Gene3D" id="3.30.470.20">
    <property type="entry name" value="ATP-grasp fold, B domain"/>
    <property type="match status" value="1"/>
</dbReference>
<evidence type="ECO:0000313" key="3">
    <source>
        <dbReference type="EMBL" id="PTX59096.1"/>
    </source>
</evidence>